<evidence type="ECO:0000313" key="3">
    <source>
        <dbReference type="Proteomes" id="UP000239181"/>
    </source>
</evidence>
<dbReference type="Proteomes" id="UP000239181">
    <property type="component" value="Unassembled WGS sequence"/>
</dbReference>
<comment type="caution">
    <text evidence="2">The sequence shown here is derived from an EMBL/GenBank/DDBJ whole genome shotgun (WGS) entry which is preliminary data.</text>
</comment>
<dbReference type="AlphaFoldDB" id="A0A2S9ICW4"/>
<dbReference type="RefSeq" id="WP_105592338.1">
    <property type="nucleotide sequence ID" value="NZ_PDET01000005.1"/>
</dbReference>
<gene>
    <name evidence="2" type="ORF">CQW29_08665</name>
</gene>
<dbReference type="OrthoDB" id="7060796at2"/>
<reference evidence="2 3" key="1">
    <citation type="submission" date="2017-10" db="EMBL/GenBank/DDBJ databases">
        <title>Draft genome of two endophytic bacteria isolated from 'guarana' Paullinia cupana (Mart.) Ducke.</title>
        <authorList>
            <person name="Siqueira K.A."/>
            <person name="Liotti R.G."/>
            <person name="Mendes T.A."/>
            <person name="Soares M.A."/>
        </authorList>
    </citation>
    <scope>NUCLEOTIDE SEQUENCE [LARGE SCALE GENOMIC DNA]</scope>
    <source>
        <strain evidence="2 3">342</strain>
    </source>
</reference>
<evidence type="ECO:0000256" key="1">
    <source>
        <dbReference type="SAM" id="Phobius"/>
    </source>
</evidence>
<keyword evidence="3" id="KW-1185">Reference proteome</keyword>
<dbReference type="InterPro" id="IPR009883">
    <property type="entry name" value="YgfX"/>
</dbReference>
<evidence type="ECO:0000313" key="2">
    <source>
        <dbReference type="EMBL" id="PRD15625.1"/>
    </source>
</evidence>
<keyword evidence="1" id="KW-1133">Transmembrane helix</keyword>
<sequence length="137" mass="16418">MVLWRCELRVSWAAQWQSLLIHGAVILLLLLIPWPDSYTLVWIVLLTLVLMESIRSQRRILSRVGPIELLSSRQFHWRRKQWFLVAKPWIGRWAILLPLRSAEGKREWLWLGIDSMENAEWRLLRQQLLMLKEPGNE</sequence>
<organism evidence="2 3">
    <name type="scientific">Pantoea coffeiphila</name>
    <dbReference type="NCBI Taxonomy" id="1465635"/>
    <lineage>
        <taxon>Bacteria</taxon>
        <taxon>Pseudomonadati</taxon>
        <taxon>Pseudomonadota</taxon>
        <taxon>Gammaproteobacteria</taxon>
        <taxon>Enterobacterales</taxon>
        <taxon>Erwiniaceae</taxon>
        <taxon>Pantoea</taxon>
    </lineage>
</organism>
<dbReference type="EMBL" id="PDET01000005">
    <property type="protein sequence ID" value="PRD15625.1"/>
    <property type="molecule type" value="Genomic_DNA"/>
</dbReference>
<dbReference type="Pfam" id="PF07254">
    <property type="entry name" value="Cpta_toxin"/>
    <property type="match status" value="1"/>
</dbReference>
<name>A0A2S9ICW4_9GAMM</name>
<keyword evidence="1" id="KW-0812">Transmembrane</keyword>
<keyword evidence="1" id="KW-0472">Membrane</keyword>
<accession>A0A2S9ICW4</accession>
<evidence type="ECO:0008006" key="4">
    <source>
        <dbReference type="Google" id="ProtNLM"/>
    </source>
</evidence>
<dbReference type="PIRSF" id="PIRSF020653">
    <property type="entry name" value="UCP020653"/>
    <property type="match status" value="1"/>
</dbReference>
<protein>
    <recommendedName>
        <fullName evidence="4">Toxin CptA</fullName>
    </recommendedName>
</protein>
<feature type="transmembrane region" description="Helical" evidence="1">
    <location>
        <begin position="38"/>
        <end position="54"/>
    </location>
</feature>
<feature type="transmembrane region" description="Helical" evidence="1">
    <location>
        <begin position="12"/>
        <end position="32"/>
    </location>
</feature>
<proteinExistence type="predicted"/>